<gene>
    <name evidence="4" type="ORF">Q9L58_007426</name>
</gene>
<organism evidence="4 5">
    <name type="scientific">Discina gigas</name>
    <dbReference type="NCBI Taxonomy" id="1032678"/>
    <lineage>
        <taxon>Eukaryota</taxon>
        <taxon>Fungi</taxon>
        <taxon>Dikarya</taxon>
        <taxon>Ascomycota</taxon>
        <taxon>Pezizomycotina</taxon>
        <taxon>Pezizomycetes</taxon>
        <taxon>Pezizales</taxon>
        <taxon>Discinaceae</taxon>
        <taxon>Discina</taxon>
    </lineage>
</organism>
<dbReference type="Pfam" id="PF05368">
    <property type="entry name" value="NmrA"/>
    <property type="match status" value="1"/>
</dbReference>
<dbReference type="Gene3D" id="3.40.50.720">
    <property type="entry name" value="NAD(P)-binding Rossmann-like Domain"/>
    <property type="match status" value="1"/>
</dbReference>
<keyword evidence="2" id="KW-0521">NADP</keyword>
<accession>A0ABR3GD06</accession>
<protein>
    <recommendedName>
        <fullName evidence="3">NmrA-like domain-containing protein</fullName>
    </recommendedName>
</protein>
<evidence type="ECO:0000259" key="3">
    <source>
        <dbReference type="Pfam" id="PF05368"/>
    </source>
</evidence>
<comment type="caution">
    <text evidence="4">The sequence shown here is derived from an EMBL/GenBank/DDBJ whole genome shotgun (WGS) entry which is preliminary data.</text>
</comment>
<name>A0ABR3GD06_9PEZI</name>
<dbReference type="CDD" id="cd05251">
    <property type="entry name" value="NmrA_like_SDR_a"/>
    <property type="match status" value="1"/>
</dbReference>
<feature type="domain" description="NmrA-like" evidence="3">
    <location>
        <begin position="3"/>
        <end position="296"/>
    </location>
</feature>
<dbReference type="InterPro" id="IPR008030">
    <property type="entry name" value="NmrA-like"/>
</dbReference>
<dbReference type="InterPro" id="IPR051164">
    <property type="entry name" value="NmrA-like_oxidored"/>
</dbReference>
<dbReference type="PANTHER" id="PTHR42748">
    <property type="entry name" value="NITROGEN METABOLITE REPRESSION PROTEIN NMRA FAMILY MEMBER"/>
    <property type="match status" value="1"/>
</dbReference>
<evidence type="ECO:0000313" key="4">
    <source>
        <dbReference type="EMBL" id="KAL0633655.1"/>
    </source>
</evidence>
<dbReference type="Proteomes" id="UP001447188">
    <property type="component" value="Unassembled WGS sequence"/>
</dbReference>
<evidence type="ECO:0000313" key="5">
    <source>
        <dbReference type="Proteomes" id="UP001447188"/>
    </source>
</evidence>
<keyword evidence="5" id="KW-1185">Reference proteome</keyword>
<dbReference type="Gene3D" id="3.90.25.10">
    <property type="entry name" value="UDP-galactose 4-epimerase, domain 1"/>
    <property type="match status" value="1"/>
</dbReference>
<reference evidence="4 5" key="1">
    <citation type="submission" date="2024-02" db="EMBL/GenBank/DDBJ databases">
        <title>Discinaceae phylogenomics.</title>
        <authorList>
            <person name="Dirks A.C."/>
            <person name="James T.Y."/>
        </authorList>
    </citation>
    <scope>NUCLEOTIDE SEQUENCE [LARGE SCALE GENOMIC DNA]</scope>
    <source>
        <strain evidence="4 5">ACD0624</strain>
    </source>
</reference>
<dbReference type="InterPro" id="IPR036291">
    <property type="entry name" value="NAD(P)-bd_dom_sf"/>
</dbReference>
<dbReference type="EMBL" id="JBBBZM010000118">
    <property type="protein sequence ID" value="KAL0633655.1"/>
    <property type="molecule type" value="Genomic_DNA"/>
</dbReference>
<dbReference type="SUPFAM" id="SSF51735">
    <property type="entry name" value="NAD(P)-binding Rossmann-fold domains"/>
    <property type="match status" value="1"/>
</dbReference>
<proteinExistence type="inferred from homology"/>
<dbReference type="PANTHER" id="PTHR42748:SF28">
    <property type="entry name" value="NMRA-LIKE DOMAIN-CONTAINING PROTEIN"/>
    <property type="match status" value="1"/>
</dbReference>
<comment type="similarity">
    <text evidence="1">Belongs to the NmrA-type oxidoreductase family.</text>
</comment>
<evidence type="ECO:0000256" key="1">
    <source>
        <dbReference type="ARBA" id="ARBA00006328"/>
    </source>
</evidence>
<evidence type="ECO:0000256" key="2">
    <source>
        <dbReference type="ARBA" id="ARBA00022857"/>
    </source>
</evidence>
<sequence>MAQKLIVILGATGGQGGSVINAFLGQEGWKIRAVTRDPNSARAKKLQQQGIEVVKADISDKNSLIAAFQNATAIFAVTDFWVPYLTYLSAAEAQDLEYTQGRNIADAASTISTLEHLIWSTLPSADAISGGTLLVPHFDGKVLVDKYIQASPLKDKTTFYWVGFYTGNLHWGPLQPAKFVQDGKTTYTHILPVSPDTLIPGLVDHSADVGRVASAIISQPQKTLGKYVWATNTDNHTIGEIFAEVAKSAGMKDAKYLQVTDQSFENLYGKVGVELGVMFKLWEKYGGSSGGQEVILPGELGIKLKSLKEYLKEQDFSVYL</sequence>